<proteinExistence type="predicted"/>
<evidence type="ECO:0000313" key="2">
    <source>
        <dbReference type="EMBL" id="SFT09223.1"/>
    </source>
</evidence>
<keyword evidence="1" id="KW-0732">Signal</keyword>
<accession>A0A1I6V675</accession>
<feature type="chain" id="PRO_5038704573" description="DUF5602 domain-containing protein" evidence="1">
    <location>
        <begin position="24"/>
        <end position="332"/>
    </location>
</feature>
<keyword evidence="3" id="KW-1185">Reference proteome</keyword>
<evidence type="ECO:0008006" key="4">
    <source>
        <dbReference type="Google" id="ProtNLM"/>
    </source>
</evidence>
<gene>
    <name evidence="2" type="ORF">SAMN05660874_05647</name>
</gene>
<evidence type="ECO:0000256" key="1">
    <source>
        <dbReference type="SAM" id="SignalP"/>
    </source>
</evidence>
<dbReference type="EMBL" id="FOZX01000016">
    <property type="protein sequence ID" value="SFT09223.1"/>
    <property type="molecule type" value="Genomic_DNA"/>
</dbReference>
<dbReference type="STRING" id="95161.SAMN05660874_05647"/>
<name>A0A1I6V675_9PSEU</name>
<dbReference type="Proteomes" id="UP000198852">
    <property type="component" value="Unassembled WGS sequence"/>
</dbReference>
<dbReference type="OrthoDB" id="2867208at2"/>
<feature type="signal peptide" evidence="1">
    <location>
        <begin position="1"/>
        <end position="23"/>
    </location>
</feature>
<dbReference type="RefSeq" id="WP_093424276.1">
    <property type="nucleotide sequence ID" value="NZ_FOZX01000016.1"/>
</dbReference>
<organism evidence="2 3">
    <name type="scientific">Saccharopolyspora flava</name>
    <dbReference type="NCBI Taxonomy" id="95161"/>
    <lineage>
        <taxon>Bacteria</taxon>
        <taxon>Bacillati</taxon>
        <taxon>Actinomycetota</taxon>
        <taxon>Actinomycetes</taxon>
        <taxon>Pseudonocardiales</taxon>
        <taxon>Pseudonocardiaceae</taxon>
        <taxon>Saccharopolyspora</taxon>
    </lineage>
</organism>
<protein>
    <recommendedName>
        <fullName evidence="4">DUF5602 domain-containing protein</fullName>
    </recommendedName>
</protein>
<sequence length="332" mass="36498">MKIRLLVASAGVLALAASGVATASADAPEASGGALEWVCAVGEREQTLLLPEQAVDRLIAETPSYRGPCAEYGESAPLGDGRITAYTQFLGARPVSIGVRMTDASFSGLPHDPPTDGTLCFDKNGDGSTDPVEECSGGYGQKLELGERAQQQPDFPFTYVLENWNPHGHIPLGFYDQPHYDVHFYLNDEAERLAIRTGPCPQLVHCDDYALGKRLPDSRYVPADFSDADAIEPAMGNHLVDKTAPEFNGQPFRHTWIYGTWNREVTYFEPMITAEWLDGLRTGAVDDGCHPFKLPEAWQETGWYPTVYCTRHSDTRGEVSVSLEEFVHRNAS</sequence>
<dbReference type="AlphaFoldDB" id="A0A1I6V675"/>
<evidence type="ECO:0000313" key="3">
    <source>
        <dbReference type="Proteomes" id="UP000198852"/>
    </source>
</evidence>
<reference evidence="3" key="1">
    <citation type="submission" date="2016-10" db="EMBL/GenBank/DDBJ databases">
        <authorList>
            <person name="Varghese N."/>
            <person name="Submissions S."/>
        </authorList>
    </citation>
    <scope>NUCLEOTIDE SEQUENCE [LARGE SCALE GENOMIC DNA]</scope>
    <source>
        <strain evidence="3">DSM 44771</strain>
    </source>
</reference>